<feature type="domain" description="GST N-terminal" evidence="3">
    <location>
        <begin position="5"/>
        <end position="88"/>
    </location>
</feature>
<feature type="region of interest" description="Disordered" evidence="2">
    <location>
        <begin position="204"/>
        <end position="223"/>
    </location>
</feature>
<dbReference type="PROSITE" id="PS50404">
    <property type="entry name" value="GST_NTER"/>
    <property type="match status" value="1"/>
</dbReference>
<dbReference type="Pfam" id="PF00043">
    <property type="entry name" value="GST_C"/>
    <property type="match status" value="1"/>
</dbReference>
<accession>A0ABM7VR70</accession>
<evidence type="ECO:0000256" key="2">
    <source>
        <dbReference type="SAM" id="MobiDB-lite"/>
    </source>
</evidence>
<comment type="similarity">
    <text evidence="1">Belongs to the GST superfamily.</text>
</comment>
<gene>
    <name evidence="5" type="primary">yfcG</name>
    <name evidence="5" type="ORF">PDTA9734_10360</name>
</gene>
<dbReference type="PANTHER" id="PTHR44051">
    <property type="entry name" value="GLUTATHIONE S-TRANSFERASE-RELATED"/>
    <property type="match status" value="1"/>
</dbReference>
<sequence length="223" mass="25004">MTQVTRDLAFYTADTPNGQKVSIFLKEAGLAYEQFDLDLGKGDQHQPDFLKINPIGKIPAIVDRQTGLRIFESGAILSWLSSKTGCLLPATEAENIAVQQWLFFQVGSIGPMLGQLWWFLHGAKTVNDEAIARYKAQSLRLYQVVDTRLSESAFLAGENYSIADIAAFTWLRTWDELRLNITPYPHLKRWLHVIAARPAVQAGLHASKPTSRATRQRSTSSEE</sequence>
<dbReference type="SUPFAM" id="SSF52833">
    <property type="entry name" value="Thioredoxin-like"/>
    <property type="match status" value="1"/>
</dbReference>
<evidence type="ECO:0000313" key="5">
    <source>
        <dbReference type="EMBL" id="BDD49549.1"/>
    </source>
</evidence>
<dbReference type="InterPro" id="IPR004045">
    <property type="entry name" value="Glutathione_S-Trfase_N"/>
</dbReference>
<dbReference type="SUPFAM" id="SSF47616">
    <property type="entry name" value="GST C-terminal domain-like"/>
    <property type="match status" value="1"/>
</dbReference>
<proteinExistence type="inferred from homology"/>
<dbReference type="PROSITE" id="PS50405">
    <property type="entry name" value="GST_CTER"/>
    <property type="match status" value="1"/>
</dbReference>
<dbReference type="SFLD" id="SFLDS00019">
    <property type="entry name" value="Glutathione_Transferase_(cytos"/>
    <property type="match status" value="1"/>
</dbReference>
<protein>
    <submittedName>
        <fullName evidence="5">Thiol:disulfide oxidoreductase</fullName>
    </submittedName>
</protein>
<dbReference type="Gene3D" id="3.40.30.10">
    <property type="entry name" value="Glutaredoxin"/>
    <property type="match status" value="1"/>
</dbReference>
<evidence type="ECO:0000259" key="3">
    <source>
        <dbReference type="PROSITE" id="PS50404"/>
    </source>
</evidence>
<dbReference type="InterPro" id="IPR036282">
    <property type="entry name" value="Glutathione-S-Trfase_C_sf"/>
</dbReference>
<dbReference type="RefSeq" id="WP_125123947.1">
    <property type="nucleotide sequence ID" value="NZ_AP025334.1"/>
</dbReference>
<name>A0ABM7VR70_9ENTR</name>
<dbReference type="InterPro" id="IPR004046">
    <property type="entry name" value="GST_C"/>
</dbReference>
<dbReference type="Proteomes" id="UP001320460">
    <property type="component" value="Chromosome"/>
</dbReference>
<keyword evidence="6" id="KW-1185">Reference proteome</keyword>
<dbReference type="EMBL" id="AP025334">
    <property type="protein sequence ID" value="BDD49549.1"/>
    <property type="molecule type" value="Genomic_DNA"/>
</dbReference>
<dbReference type="PANTHER" id="PTHR44051:SF22">
    <property type="entry name" value="DISULFIDE-BOND OXIDOREDUCTASE YGHU"/>
    <property type="match status" value="1"/>
</dbReference>
<evidence type="ECO:0000313" key="6">
    <source>
        <dbReference type="Proteomes" id="UP001320460"/>
    </source>
</evidence>
<dbReference type="SFLD" id="SFLDG01151">
    <property type="entry name" value="Main.2:_Nu-like"/>
    <property type="match status" value="1"/>
</dbReference>
<dbReference type="InterPro" id="IPR010987">
    <property type="entry name" value="Glutathione-S-Trfase_C-like"/>
</dbReference>
<dbReference type="InterPro" id="IPR036249">
    <property type="entry name" value="Thioredoxin-like_sf"/>
</dbReference>
<organism evidence="5 6">
    <name type="scientific">Phytobacter diazotrophicus</name>
    <dbReference type="NCBI Taxonomy" id="395631"/>
    <lineage>
        <taxon>Bacteria</taxon>
        <taxon>Pseudomonadati</taxon>
        <taxon>Pseudomonadota</taxon>
        <taxon>Gammaproteobacteria</taxon>
        <taxon>Enterobacterales</taxon>
        <taxon>Enterobacteriaceae</taxon>
        <taxon>Phytobacter</taxon>
    </lineage>
</organism>
<dbReference type="Pfam" id="PF02798">
    <property type="entry name" value="GST_N"/>
    <property type="match status" value="1"/>
</dbReference>
<dbReference type="SFLD" id="SFLDG00358">
    <property type="entry name" value="Main_(cytGST)"/>
    <property type="match status" value="1"/>
</dbReference>
<feature type="compositionally biased region" description="Low complexity" evidence="2">
    <location>
        <begin position="210"/>
        <end position="223"/>
    </location>
</feature>
<evidence type="ECO:0000256" key="1">
    <source>
        <dbReference type="RuleBase" id="RU003494"/>
    </source>
</evidence>
<feature type="domain" description="GST C-terminal" evidence="4">
    <location>
        <begin position="91"/>
        <end position="216"/>
    </location>
</feature>
<evidence type="ECO:0000259" key="4">
    <source>
        <dbReference type="PROSITE" id="PS50405"/>
    </source>
</evidence>
<reference evidence="5 6" key="1">
    <citation type="submission" date="2021-12" db="EMBL/GenBank/DDBJ databases">
        <title>Complete genome sequence of Phytobacter diazotrophicus TA9734.</title>
        <authorList>
            <person name="Kubota H."/>
            <person name="Nakayama Y."/>
            <person name="Ariyoshi T."/>
        </authorList>
    </citation>
    <scope>NUCLEOTIDE SEQUENCE [LARGE SCALE GENOMIC DNA]</scope>
    <source>
        <strain evidence="5 6">TA9734</strain>
    </source>
</reference>
<dbReference type="CDD" id="cd03048">
    <property type="entry name" value="GST_N_Ure2p_like"/>
    <property type="match status" value="1"/>
</dbReference>
<dbReference type="InterPro" id="IPR040079">
    <property type="entry name" value="Glutathione_S-Trfase"/>
</dbReference>
<dbReference type="Gene3D" id="1.20.1050.10">
    <property type="match status" value="1"/>
</dbReference>